<keyword evidence="3" id="KW-1185">Reference proteome</keyword>
<comment type="caution">
    <text evidence="2">The sequence shown here is derived from an EMBL/GenBank/DDBJ whole genome shotgun (WGS) entry which is preliminary data.</text>
</comment>
<protein>
    <submittedName>
        <fullName evidence="2">Uncharacterized protein</fullName>
    </submittedName>
</protein>
<feature type="region of interest" description="Disordered" evidence="1">
    <location>
        <begin position="34"/>
        <end position="61"/>
    </location>
</feature>
<evidence type="ECO:0000313" key="2">
    <source>
        <dbReference type="EMBL" id="MCW9712942.1"/>
    </source>
</evidence>
<dbReference type="Proteomes" id="UP001207337">
    <property type="component" value="Unassembled WGS sequence"/>
</dbReference>
<gene>
    <name evidence="2" type="ORF">LQ318_08495</name>
</gene>
<name>A0ABT3PYK3_9BACT</name>
<accession>A0ABT3PYK3</accession>
<evidence type="ECO:0000256" key="1">
    <source>
        <dbReference type="SAM" id="MobiDB-lite"/>
    </source>
</evidence>
<sequence length="61" mass="7074">MSKRKKKKAKMTLKDGDGNIVKEVPLTEANDDWLRSGRVSKEERERMDKKEGTLNPVDQEE</sequence>
<dbReference type="RefSeq" id="WP_265789298.1">
    <property type="nucleotide sequence ID" value="NZ_BAABRS010000002.1"/>
</dbReference>
<evidence type="ECO:0000313" key="3">
    <source>
        <dbReference type="Proteomes" id="UP001207337"/>
    </source>
</evidence>
<dbReference type="EMBL" id="JAJNDC010000002">
    <property type="protein sequence ID" value="MCW9712942.1"/>
    <property type="molecule type" value="Genomic_DNA"/>
</dbReference>
<reference evidence="2 3" key="1">
    <citation type="submission" date="2021-11" db="EMBL/GenBank/DDBJ databases">
        <title>Aliifidinibius sp. nov., a new bacterium isolated from saline soil.</title>
        <authorList>
            <person name="Galisteo C."/>
            <person name="De La Haba R."/>
            <person name="Sanchez-Porro C."/>
            <person name="Ventosa A."/>
        </authorList>
    </citation>
    <scope>NUCLEOTIDE SEQUENCE [LARGE SCALE GENOMIC DNA]</scope>
    <source>
        <strain evidence="2 3">KACC 190600</strain>
    </source>
</reference>
<feature type="compositionally biased region" description="Basic and acidic residues" evidence="1">
    <location>
        <begin position="34"/>
        <end position="52"/>
    </location>
</feature>
<organism evidence="2 3">
    <name type="scientific">Fodinibius salicampi</name>
    <dbReference type="NCBI Taxonomy" id="1920655"/>
    <lineage>
        <taxon>Bacteria</taxon>
        <taxon>Pseudomonadati</taxon>
        <taxon>Balneolota</taxon>
        <taxon>Balneolia</taxon>
        <taxon>Balneolales</taxon>
        <taxon>Balneolaceae</taxon>
        <taxon>Fodinibius</taxon>
    </lineage>
</organism>
<proteinExistence type="predicted"/>